<evidence type="ECO:0000256" key="2">
    <source>
        <dbReference type="ARBA" id="ARBA00008441"/>
    </source>
</evidence>
<keyword evidence="3 6" id="KW-0732">Signal</keyword>
<dbReference type="GO" id="GO:0051082">
    <property type="term" value="F:unfolded protein binding"/>
    <property type="evidence" value="ECO:0007669"/>
    <property type="project" value="TreeGrafter"/>
</dbReference>
<evidence type="ECO:0000256" key="4">
    <source>
        <dbReference type="ARBA" id="ARBA00022764"/>
    </source>
</evidence>
<keyword evidence="8" id="KW-1185">Reference proteome</keyword>
<keyword evidence="4" id="KW-0574">Periplasm</keyword>
<dbReference type="OrthoDB" id="8589301at2"/>
<dbReference type="PANTHER" id="PTHR38102:SF1">
    <property type="entry name" value="PERIPLASMIC CHAPERONE SPY"/>
    <property type="match status" value="1"/>
</dbReference>
<dbReference type="InterPro" id="IPR052211">
    <property type="entry name" value="Cpx_auxiliary_protein"/>
</dbReference>
<feature type="region of interest" description="Disordered" evidence="5">
    <location>
        <begin position="36"/>
        <end position="56"/>
    </location>
</feature>
<sequence>MTLMNTRPAAFAPRPALRLMAATVLVALAAATAQTAQAQPAGEPHGPRHGMRHGGPDMGLDNPRMVERMLDAVSASADQRAQVKQLTDAARAEMRAQHDSGRQLREQSAALFAQPTVDARAAEALRQQMMARHDQASKRHLQLMLDISRVLTPEQRKLLADRMLQRRAMVEKQRGEKGPRPAAGTKPQT</sequence>
<dbReference type="InterPro" id="IPR012899">
    <property type="entry name" value="LTXXQ"/>
</dbReference>
<evidence type="ECO:0000256" key="6">
    <source>
        <dbReference type="SAM" id="SignalP"/>
    </source>
</evidence>
<comment type="subcellular location">
    <subcellularLocation>
        <location evidence="1">Periplasm</location>
    </subcellularLocation>
</comment>
<dbReference type="InterPro" id="IPR025961">
    <property type="entry name" value="Metal_resist"/>
</dbReference>
<feature type="compositionally biased region" description="Basic and acidic residues" evidence="5">
    <location>
        <begin position="165"/>
        <end position="179"/>
    </location>
</feature>
<name>A0A437RE30_9BURK</name>
<evidence type="ECO:0000256" key="5">
    <source>
        <dbReference type="SAM" id="MobiDB-lite"/>
    </source>
</evidence>
<protein>
    <submittedName>
        <fullName evidence="7">Periplasmic heavy metal sensor</fullName>
    </submittedName>
</protein>
<dbReference type="GO" id="GO:0030288">
    <property type="term" value="C:outer membrane-bounded periplasmic space"/>
    <property type="evidence" value="ECO:0007669"/>
    <property type="project" value="TreeGrafter"/>
</dbReference>
<gene>
    <name evidence="7" type="ORF">EOE66_12700</name>
</gene>
<accession>A0A437RE30</accession>
<evidence type="ECO:0000313" key="8">
    <source>
        <dbReference type="Proteomes" id="UP000285575"/>
    </source>
</evidence>
<dbReference type="EMBL" id="SACR01000004">
    <property type="protein sequence ID" value="RVU45015.1"/>
    <property type="molecule type" value="Genomic_DNA"/>
</dbReference>
<organism evidence="7 8">
    <name type="scientific">Rubrivivax rivuli</name>
    <dbReference type="NCBI Taxonomy" id="1862385"/>
    <lineage>
        <taxon>Bacteria</taxon>
        <taxon>Pseudomonadati</taxon>
        <taxon>Pseudomonadota</taxon>
        <taxon>Betaproteobacteria</taxon>
        <taxon>Burkholderiales</taxon>
        <taxon>Sphaerotilaceae</taxon>
        <taxon>Rubrivivax</taxon>
    </lineage>
</organism>
<feature type="signal peptide" evidence="6">
    <location>
        <begin position="1"/>
        <end position="38"/>
    </location>
</feature>
<dbReference type="CDD" id="cd09916">
    <property type="entry name" value="CpxP_like"/>
    <property type="match status" value="1"/>
</dbReference>
<comment type="similarity">
    <text evidence="2">Belongs to the CpxP/Spy family.</text>
</comment>
<reference evidence="7 8" key="1">
    <citation type="submission" date="2019-01" db="EMBL/GenBank/DDBJ databases">
        <authorList>
            <person name="Chen W.-M."/>
        </authorList>
    </citation>
    <scope>NUCLEOTIDE SEQUENCE [LARGE SCALE GENOMIC DNA]</scope>
    <source>
        <strain evidence="7 8">KYPY4</strain>
    </source>
</reference>
<evidence type="ECO:0000256" key="3">
    <source>
        <dbReference type="ARBA" id="ARBA00022729"/>
    </source>
</evidence>
<evidence type="ECO:0000256" key="1">
    <source>
        <dbReference type="ARBA" id="ARBA00004418"/>
    </source>
</evidence>
<dbReference type="AlphaFoldDB" id="A0A437RE30"/>
<feature type="region of interest" description="Disordered" evidence="5">
    <location>
        <begin position="165"/>
        <end position="189"/>
    </location>
</feature>
<comment type="caution">
    <text evidence="7">The sequence shown here is derived from an EMBL/GenBank/DDBJ whole genome shotgun (WGS) entry which is preliminary data.</text>
</comment>
<dbReference type="Proteomes" id="UP000285575">
    <property type="component" value="Unassembled WGS sequence"/>
</dbReference>
<proteinExistence type="inferred from homology"/>
<dbReference type="Gene3D" id="1.20.120.1490">
    <property type="match status" value="1"/>
</dbReference>
<dbReference type="PANTHER" id="PTHR38102">
    <property type="entry name" value="PERIPLASMIC CHAPERONE SPY"/>
    <property type="match status" value="1"/>
</dbReference>
<dbReference type="Pfam" id="PF13801">
    <property type="entry name" value="Metal_resist"/>
    <property type="match status" value="1"/>
</dbReference>
<feature type="chain" id="PRO_5019431485" evidence="6">
    <location>
        <begin position="39"/>
        <end position="189"/>
    </location>
</feature>
<evidence type="ECO:0000313" key="7">
    <source>
        <dbReference type="EMBL" id="RVU45015.1"/>
    </source>
</evidence>